<dbReference type="CDD" id="cd01127">
    <property type="entry name" value="TrwB_TraG_TraD_VirD4"/>
    <property type="match status" value="1"/>
</dbReference>
<evidence type="ECO:0000256" key="8">
    <source>
        <dbReference type="SAM" id="Phobius"/>
    </source>
</evidence>
<keyword evidence="3" id="KW-1003">Cell membrane</keyword>
<dbReference type="RefSeq" id="WP_213494692.1">
    <property type="nucleotide sequence ID" value="NZ_CP074694.1"/>
</dbReference>
<feature type="region of interest" description="Disordered" evidence="7">
    <location>
        <begin position="604"/>
        <end position="638"/>
    </location>
</feature>
<feature type="compositionally biased region" description="Gly residues" evidence="7">
    <location>
        <begin position="484"/>
        <end position="498"/>
    </location>
</feature>
<accession>A0A8E6B2B8</accession>
<keyword evidence="5 8" id="KW-1133">Transmembrane helix</keyword>
<keyword evidence="4 8" id="KW-0812">Transmembrane</keyword>
<keyword evidence="6 8" id="KW-0472">Membrane</keyword>
<feature type="region of interest" description="Disordered" evidence="7">
    <location>
        <begin position="483"/>
        <end position="511"/>
    </location>
</feature>
<evidence type="ECO:0000256" key="7">
    <source>
        <dbReference type="SAM" id="MobiDB-lite"/>
    </source>
</evidence>
<dbReference type="Pfam" id="PF02534">
    <property type="entry name" value="T4SS-DNA_transf"/>
    <property type="match status" value="1"/>
</dbReference>
<evidence type="ECO:0000256" key="5">
    <source>
        <dbReference type="ARBA" id="ARBA00022989"/>
    </source>
</evidence>
<evidence type="ECO:0000313" key="10">
    <source>
        <dbReference type="Proteomes" id="UP000676194"/>
    </source>
</evidence>
<evidence type="ECO:0000256" key="1">
    <source>
        <dbReference type="ARBA" id="ARBA00004651"/>
    </source>
</evidence>
<comment type="subcellular location">
    <subcellularLocation>
        <location evidence="1">Cell membrane</location>
        <topology evidence="1">Multi-pass membrane protein</topology>
    </subcellularLocation>
</comment>
<feature type="compositionally biased region" description="Polar residues" evidence="7">
    <location>
        <begin position="615"/>
        <end position="638"/>
    </location>
</feature>
<gene>
    <name evidence="9" type="ORF">KIH39_18405</name>
</gene>
<evidence type="ECO:0000256" key="4">
    <source>
        <dbReference type="ARBA" id="ARBA00022692"/>
    </source>
</evidence>
<evidence type="ECO:0000256" key="3">
    <source>
        <dbReference type="ARBA" id="ARBA00022475"/>
    </source>
</evidence>
<dbReference type="AlphaFoldDB" id="A0A8E6B2B8"/>
<dbReference type="EMBL" id="CP074694">
    <property type="protein sequence ID" value="QVL30810.1"/>
    <property type="molecule type" value="Genomic_DNA"/>
</dbReference>
<feature type="transmembrane region" description="Helical" evidence="8">
    <location>
        <begin position="12"/>
        <end position="33"/>
    </location>
</feature>
<dbReference type="InterPro" id="IPR051539">
    <property type="entry name" value="T4SS-coupling_protein"/>
</dbReference>
<dbReference type="InterPro" id="IPR027417">
    <property type="entry name" value="P-loop_NTPase"/>
</dbReference>
<name>A0A8E6B2B8_9BACT</name>
<dbReference type="Proteomes" id="UP000676194">
    <property type="component" value="Chromosome"/>
</dbReference>
<dbReference type="GO" id="GO:0005886">
    <property type="term" value="C:plasma membrane"/>
    <property type="evidence" value="ECO:0007669"/>
    <property type="project" value="UniProtKB-SubCell"/>
</dbReference>
<feature type="compositionally biased region" description="Low complexity" evidence="7">
    <location>
        <begin position="502"/>
        <end position="511"/>
    </location>
</feature>
<proteinExistence type="inferred from homology"/>
<dbReference type="PANTHER" id="PTHR37937">
    <property type="entry name" value="CONJUGATIVE TRANSFER: DNA TRANSPORT"/>
    <property type="match status" value="1"/>
</dbReference>
<evidence type="ECO:0000313" key="9">
    <source>
        <dbReference type="EMBL" id="QVL30810.1"/>
    </source>
</evidence>
<dbReference type="Gene3D" id="3.40.50.300">
    <property type="entry name" value="P-loop containing nucleotide triphosphate hydrolases"/>
    <property type="match status" value="1"/>
</dbReference>
<evidence type="ECO:0000256" key="6">
    <source>
        <dbReference type="ARBA" id="ARBA00023136"/>
    </source>
</evidence>
<comment type="similarity">
    <text evidence="2">Belongs to the VirD4/TraG family.</text>
</comment>
<organism evidence="9 10">
    <name type="scientific">Telmatocola sphagniphila</name>
    <dbReference type="NCBI Taxonomy" id="1123043"/>
    <lineage>
        <taxon>Bacteria</taxon>
        <taxon>Pseudomonadati</taxon>
        <taxon>Planctomycetota</taxon>
        <taxon>Planctomycetia</taxon>
        <taxon>Gemmatales</taxon>
        <taxon>Gemmataceae</taxon>
    </lineage>
</organism>
<dbReference type="KEGG" id="tsph:KIH39_18405"/>
<evidence type="ECO:0000256" key="2">
    <source>
        <dbReference type="ARBA" id="ARBA00008806"/>
    </source>
</evidence>
<dbReference type="SUPFAM" id="SSF52540">
    <property type="entry name" value="P-loop containing nucleoside triphosphate hydrolases"/>
    <property type="match status" value="1"/>
</dbReference>
<keyword evidence="10" id="KW-1185">Reference proteome</keyword>
<dbReference type="InterPro" id="IPR003688">
    <property type="entry name" value="TraG/VirD4"/>
</dbReference>
<sequence>MKIGRRILIAKFNRAVLVLAVLVPFGTGFVFLIRLLPPPLVLFFLICSVVRLKRVSPSLWAMGTARWSNHQDHQRAGMLEPNGGIILGRSSTSRSPPLREAIRGLFDPYLDDETAVNRVLPLGRKRWQVESQNTWVRMPRWVPHTVIFAPTGAGKNVSIASPFLLTCPDSCVVVDYKGELARDLAEFRRRRFGHRVVLLDPWRLCTDQPDMLNPLDFFDGQDPEVLQEALDLAEALVIRTGKEHDPHWADSAEVLLTALIVAVAFFAPEAERNLQSVRERLIDPEKFQSAIQALCASDALGGRLRRFGHQMMAYRDKELGSVLTTANRSLRFLDSPAVGESMRVSSFDPAEIRERTTAFLILPPTHQRTQSPLMRCWLTCLIRAVVKGGLQEKNFVHFVLDESSSLGRMDILIDAVEKFRGYGLKLQFYLQSLGQLRQHYPDGLDLTILSNTAQIFFGINEPTTADFVSSRLGDATIWVESQGDGEGNGVSSGRGGVEGRNRTFNTSRNFNQQSRRLARPDELMRWSNRMAVTFVPGLPPIKTRLLRSYEELELYEPRPPRKYAKWPLVAQSLATLIASIVMVAFVVDVLTDNQPRTYRTRTMMPTEAKKAALPNQKTGQALKGGNTSRPVSPKSSKR</sequence>
<reference evidence="9" key="1">
    <citation type="submission" date="2021-05" db="EMBL/GenBank/DDBJ databases">
        <title>Complete genome sequence of the cellulolytic planctomycete Telmatocola sphagniphila SP2T and characterization of the first cellulase from planctomycetes.</title>
        <authorList>
            <person name="Rakitin A.L."/>
            <person name="Beletsky A.V."/>
            <person name="Naumoff D.G."/>
            <person name="Kulichevskaya I.S."/>
            <person name="Mardanov A.V."/>
            <person name="Ravin N.V."/>
            <person name="Dedysh S.N."/>
        </authorList>
    </citation>
    <scope>NUCLEOTIDE SEQUENCE</scope>
    <source>
        <strain evidence="9">SP2T</strain>
    </source>
</reference>
<dbReference type="PANTHER" id="PTHR37937:SF1">
    <property type="entry name" value="CONJUGATIVE TRANSFER: DNA TRANSPORT"/>
    <property type="match status" value="1"/>
</dbReference>
<feature type="transmembrane region" description="Helical" evidence="8">
    <location>
        <begin position="568"/>
        <end position="587"/>
    </location>
</feature>
<protein>
    <submittedName>
        <fullName evidence="9">Type IV secretory system conjugative DNA transfer family protein</fullName>
    </submittedName>
</protein>